<protein>
    <submittedName>
        <fullName evidence="1">Uncharacterized protein</fullName>
    </submittedName>
</protein>
<evidence type="ECO:0000313" key="1">
    <source>
        <dbReference type="EMBL" id="CAB4198944.1"/>
    </source>
</evidence>
<accession>A0A6J5S1Z7</accession>
<organism evidence="1">
    <name type="scientific">uncultured Caudovirales phage</name>
    <dbReference type="NCBI Taxonomy" id="2100421"/>
    <lineage>
        <taxon>Viruses</taxon>
        <taxon>Duplodnaviria</taxon>
        <taxon>Heunggongvirae</taxon>
        <taxon>Uroviricota</taxon>
        <taxon>Caudoviricetes</taxon>
        <taxon>Peduoviridae</taxon>
        <taxon>Maltschvirus</taxon>
        <taxon>Maltschvirus maltsch</taxon>
    </lineage>
</organism>
<dbReference type="EMBL" id="LR797280">
    <property type="protein sequence ID" value="CAB4198944.1"/>
    <property type="molecule type" value="Genomic_DNA"/>
</dbReference>
<gene>
    <name evidence="1" type="ORF">UFOVP1333_9</name>
</gene>
<sequence>MTPGERAFWADEVIKVTADAFDDVERRMLKTILNADSADQAWNALLAYRGLDAARKQLNTYVDTGKLEREAANRRAAD</sequence>
<name>A0A6J5S1Z7_9CAUD</name>
<reference evidence="1" key="1">
    <citation type="submission" date="2020-05" db="EMBL/GenBank/DDBJ databases">
        <authorList>
            <person name="Chiriac C."/>
            <person name="Salcher M."/>
            <person name="Ghai R."/>
            <person name="Kavagutti S V."/>
        </authorList>
    </citation>
    <scope>NUCLEOTIDE SEQUENCE</scope>
</reference>
<proteinExistence type="predicted"/>